<feature type="transmembrane region" description="Helical" evidence="2">
    <location>
        <begin position="28"/>
        <end position="47"/>
    </location>
</feature>
<evidence type="ECO:0000256" key="1">
    <source>
        <dbReference type="SAM" id="MobiDB-lite"/>
    </source>
</evidence>
<sequence>MDEGKLSSEDNNGSDGGRRKRSWLRIPLYMLAGIGVFAVAITIYAAFQRQARTEAEPDSVARITIDEAGTIEDVMTQTYGKYSESKRGWLYVGPDERTYVMKVIQQNKLPGGPEGEEMYFMASGAAVDGSEVARLGAFHVRPNPKEPGALVAITVTNLHGGSSAVRPEDVQFLALSDKLWGWLLKVKDGRDPKEGLVSVSHVLLAPHGEEIVKLAEFPHSRIATMEEDLCARGRETHEAFRQEAAQASNEEAAEASSGEQDEMEPEETEPEMFDLCQERRYAYKLGGAKGGIPAPITVSVSGTLDGKKVEDKTWKLVFDTKAFRYNVPDELDE</sequence>
<evidence type="ECO:0008006" key="5">
    <source>
        <dbReference type="Google" id="ProtNLM"/>
    </source>
</evidence>
<evidence type="ECO:0000313" key="4">
    <source>
        <dbReference type="Proteomes" id="UP001179361"/>
    </source>
</evidence>
<gene>
    <name evidence="3" type="ORF">LQ564_07105</name>
</gene>
<keyword evidence="4" id="KW-1185">Reference proteome</keyword>
<evidence type="ECO:0000256" key="2">
    <source>
        <dbReference type="SAM" id="Phobius"/>
    </source>
</evidence>
<dbReference type="RefSeq" id="WP_231057417.1">
    <property type="nucleotide sequence ID" value="NZ_JAJNOC010000002.1"/>
</dbReference>
<proteinExistence type="predicted"/>
<feature type="compositionally biased region" description="Low complexity" evidence="1">
    <location>
        <begin position="242"/>
        <end position="258"/>
    </location>
</feature>
<keyword evidence="2" id="KW-0472">Membrane</keyword>
<dbReference type="Proteomes" id="UP001179361">
    <property type="component" value="Unassembled WGS sequence"/>
</dbReference>
<keyword evidence="2" id="KW-0812">Transmembrane</keyword>
<comment type="caution">
    <text evidence="3">The sequence shown here is derived from an EMBL/GenBank/DDBJ whole genome shotgun (WGS) entry which is preliminary data.</text>
</comment>
<organism evidence="3 4">
    <name type="scientific">Massilia phyllostachyos</name>
    <dbReference type="NCBI Taxonomy" id="2898585"/>
    <lineage>
        <taxon>Bacteria</taxon>
        <taxon>Pseudomonadati</taxon>
        <taxon>Pseudomonadota</taxon>
        <taxon>Betaproteobacteria</taxon>
        <taxon>Burkholderiales</taxon>
        <taxon>Oxalobacteraceae</taxon>
        <taxon>Telluria group</taxon>
        <taxon>Massilia</taxon>
    </lineage>
</organism>
<evidence type="ECO:0000313" key="3">
    <source>
        <dbReference type="EMBL" id="MCD2516082.1"/>
    </source>
</evidence>
<dbReference type="EMBL" id="JAJNOC010000002">
    <property type="protein sequence ID" value="MCD2516082.1"/>
    <property type="molecule type" value="Genomic_DNA"/>
</dbReference>
<accession>A0ABS8Q4U4</accession>
<name>A0ABS8Q4U4_9BURK</name>
<feature type="compositionally biased region" description="Acidic residues" evidence="1">
    <location>
        <begin position="259"/>
        <end position="271"/>
    </location>
</feature>
<keyword evidence="2" id="KW-1133">Transmembrane helix</keyword>
<reference evidence="3" key="1">
    <citation type="submission" date="2021-11" db="EMBL/GenBank/DDBJ databases">
        <title>The complete genome of Massilia sp sp. G4R7.</title>
        <authorList>
            <person name="Liu L."/>
            <person name="Yue J."/>
            <person name="Yuan J."/>
            <person name="Yang F."/>
            <person name="Li L."/>
        </authorList>
    </citation>
    <scope>NUCLEOTIDE SEQUENCE</scope>
    <source>
        <strain evidence="3">G4R7</strain>
    </source>
</reference>
<feature type="region of interest" description="Disordered" evidence="1">
    <location>
        <begin position="239"/>
        <end position="271"/>
    </location>
</feature>
<protein>
    <recommendedName>
        <fullName evidence="5">DUF4340 domain-containing protein</fullName>
    </recommendedName>
</protein>